<dbReference type="Proteomes" id="UP000004986">
    <property type="component" value="Unassembled WGS sequence"/>
</dbReference>
<evidence type="ECO:0000313" key="2">
    <source>
        <dbReference type="Proteomes" id="UP000004986"/>
    </source>
</evidence>
<sequence>MLAHGFPLPKPETVILANQNNFSIFHGIFSI</sequence>
<name>F3G7M1_PSESJ</name>
<dbReference type="AlphaFoldDB" id="F3G7M1"/>
<comment type="caution">
    <text evidence="1">The sequence shown here is derived from an EMBL/GenBank/DDBJ whole genome shotgun (WGS) entry which is preliminary data.</text>
</comment>
<dbReference type="BioCyc" id="PSYR629263:G11X0-2097-MONOMER"/>
<reference evidence="1 2" key="1">
    <citation type="journal article" date="2011" name="PLoS Pathog.">
        <title>Dynamic evolution of pathogenicity revealed by sequencing and comparative genomics of 19 Pseudomonas syringae isolates.</title>
        <authorList>
            <person name="Baltrus D.A."/>
            <person name="Nishimura M.T."/>
            <person name="Romanchuk A."/>
            <person name="Chang J.H."/>
            <person name="Mukhtar M.S."/>
            <person name="Cherkis K."/>
            <person name="Roach J."/>
            <person name="Grant S.R."/>
            <person name="Jones C.D."/>
            <person name="Dangl J.L."/>
        </authorList>
    </citation>
    <scope>NUCLEOTIDE SEQUENCE [LARGE SCALE GENOMIC DNA]</scope>
    <source>
        <strain evidence="1 2">1704B</strain>
    </source>
</reference>
<evidence type="ECO:0000313" key="1">
    <source>
        <dbReference type="EMBL" id="EGH43071.1"/>
    </source>
</evidence>
<protein>
    <submittedName>
        <fullName evidence="1">Uncharacterized protein</fullName>
    </submittedName>
</protein>
<keyword evidence="2" id="KW-1185">Reference proteome</keyword>
<accession>F3G7M1</accession>
<dbReference type="HOGENOM" id="CLU_3398045_0_0_6"/>
<organism evidence="1 2">
    <name type="scientific">Pseudomonas syringae pv. pisi str. 1704B</name>
    <dbReference type="NCBI Taxonomy" id="629263"/>
    <lineage>
        <taxon>Bacteria</taxon>
        <taxon>Pseudomonadati</taxon>
        <taxon>Pseudomonadota</taxon>
        <taxon>Gammaproteobacteria</taxon>
        <taxon>Pseudomonadales</taxon>
        <taxon>Pseudomonadaceae</taxon>
        <taxon>Pseudomonas</taxon>
        <taxon>Pseudomonas syringae</taxon>
    </lineage>
</organism>
<proteinExistence type="predicted"/>
<gene>
    <name evidence="1" type="ORF">PSYPI_12004</name>
</gene>
<dbReference type="EMBL" id="AEAI01000599">
    <property type="protein sequence ID" value="EGH43071.1"/>
    <property type="molecule type" value="Genomic_DNA"/>
</dbReference>